<organism evidence="1 2">
    <name type="scientific">Melastoma candidum</name>
    <dbReference type="NCBI Taxonomy" id="119954"/>
    <lineage>
        <taxon>Eukaryota</taxon>
        <taxon>Viridiplantae</taxon>
        <taxon>Streptophyta</taxon>
        <taxon>Embryophyta</taxon>
        <taxon>Tracheophyta</taxon>
        <taxon>Spermatophyta</taxon>
        <taxon>Magnoliopsida</taxon>
        <taxon>eudicotyledons</taxon>
        <taxon>Gunneridae</taxon>
        <taxon>Pentapetalae</taxon>
        <taxon>rosids</taxon>
        <taxon>malvids</taxon>
        <taxon>Myrtales</taxon>
        <taxon>Melastomataceae</taxon>
        <taxon>Melastomatoideae</taxon>
        <taxon>Melastomateae</taxon>
        <taxon>Melastoma</taxon>
    </lineage>
</organism>
<comment type="caution">
    <text evidence="1">The sequence shown here is derived from an EMBL/GenBank/DDBJ whole genome shotgun (WGS) entry which is preliminary data.</text>
</comment>
<dbReference type="EMBL" id="CM042883">
    <property type="protein sequence ID" value="KAI4371584.1"/>
    <property type="molecule type" value="Genomic_DNA"/>
</dbReference>
<proteinExistence type="predicted"/>
<evidence type="ECO:0000313" key="1">
    <source>
        <dbReference type="EMBL" id="KAI4371584.1"/>
    </source>
</evidence>
<evidence type="ECO:0000313" key="2">
    <source>
        <dbReference type="Proteomes" id="UP001057402"/>
    </source>
</evidence>
<dbReference type="Proteomes" id="UP001057402">
    <property type="component" value="Chromosome 4"/>
</dbReference>
<reference evidence="2" key="1">
    <citation type="journal article" date="2023" name="Front. Plant Sci.">
        <title>Chromosomal-level genome assembly of Melastoma candidum provides insights into trichome evolution.</title>
        <authorList>
            <person name="Zhong Y."/>
            <person name="Wu W."/>
            <person name="Sun C."/>
            <person name="Zou P."/>
            <person name="Liu Y."/>
            <person name="Dai S."/>
            <person name="Zhou R."/>
        </authorList>
    </citation>
    <scope>NUCLEOTIDE SEQUENCE [LARGE SCALE GENOMIC DNA]</scope>
</reference>
<protein>
    <submittedName>
        <fullName evidence="1">Uncharacterized protein</fullName>
    </submittedName>
</protein>
<keyword evidence="2" id="KW-1185">Reference proteome</keyword>
<sequence>MEHQRRWGRGAGYSVAPETSGLEEGKLAVSCLLLGQSLGSGKGFDLQLWVLEGVGKTLLLTAGGRWRGGSSLLLEIRRRQAGDQRSGGHGGDSLGLVSRAPRKQGARLFRTRMSRCRWRVLRERGACRFAGRIWEGVVVVSCELHCQNQDRVAAAVADKSIQVEATGGGILSRLGLVGFVKGESFGRGLLNGVRWLAAFLTVIWSFIHPSLVIIPYRDTAVTKSASFGFGVRIFATALCSTISISFRSRPDVPELMRRSGTMTTRFFFSTLVFIRCSASPQHSLRGCD</sequence>
<gene>
    <name evidence="1" type="ORF">MLD38_009913</name>
</gene>
<accession>A0ACB9R1P3</accession>
<name>A0ACB9R1P3_9MYRT</name>